<gene>
    <name evidence="2" type="ORF">K443DRAFT_687279</name>
</gene>
<name>A0A0C9WYE4_9AGAR</name>
<evidence type="ECO:0000313" key="3">
    <source>
        <dbReference type="Proteomes" id="UP000054477"/>
    </source>
</evidence>
<proteinExistence type="predicted"/>
<dbReference type="HOGENOM" id="CLU_052398_1_0_1"/>
<dbReference type="AlphaFoldDB" id="A0A0C9WYE4"/>
<accession>A0A0C9WYE4</accession>
<sequence>MPRITQDPSLEVRPDFTSAAYDAVCTALATAEGVEKEAVAARLSDAWDVDNNTRKMAWEEQLREDEATAAEVRLAQEENELREREEHRKEEEAERKEKEKKRPKLKDFVANRPVGDTTQLRPSRYAVHKLDEREYIELYYFTLEGCTEAVKLDRTIAQDAFTFAKADDTLLLRPMASHKPSNKVIPDEDLTWRQMSIAKACLLHHMAQTGWPEPHIIALAEFYLNLEGHPMRLQVDGDRVLLNYQAQVRREWHEALRNTNDEPAFDISIINIKRVEAIGADLWNTRRTEGVLRSVQPLQNRRTELTNSLFSLPPPPHPLMAKIYIYISSHPCTHAPHAAPPLL</sequence>
<protein>
    <submittedName>
        <fullName evidence="2">Uncharacterized protein</fullName>
    </submittedName>
</protein>
<feature type="compositionally biased region" description="Basic and acidic residues" evidence="1">
    <location>
        <begin position="78"/>
        <end position="97"/>
    </location>
</feature>
<dbReference type="OrthoDB" id="3037913at2759"/>
<evidence type="ECO:0000256" key="1">
    <source>
        <dbReference type="SAM" id="MobiDB-lite"/>
    </source>
</evidence>
<organism evidence="2 3">
    <name type="scientific">Laccaria amethystina LaAM-08-1</name>
    <dbReference type="NCBI Taxonomy" id="1095629"/>
    <lineage>
        <taxon>Eukaryota</taxon>
        <taxon>Fungi</taxon>
        <taxon>Dikarya</taxon>
        <taxon>Basidiomycota</taxon>
        <taxon>Agaricomycotina</taxon>
        <taxon>Agaricomycetes</taxon>
        <taxon>Agaricomycetidae</taxon>
        <taxon>Agaricales</taxon>
        <taxon>Agaricineae</taxon>
        <taxon>Hydnangiaceae</taxon>
        <taxon>Laccaria</taxon>
    </lineage>
</organism>
<dbReference type="EMBL" id="KN839729">
    <property type="protein sequence ID" value="KIJ89442.1"/>
    <property type="molecule type" value="Genomic_DNA"/>
</dbReference>
<feature type="region of interest" description="Disordered" evidence="1">
    <location>
        <begin position="78"/>
        <end position="108"/>
    </location>
</feature>
<reference evidence="3" key="2">
    <citation type="submission" date="2015-01" db="EMBL/GenBank/DDBJ databases">
        <title>Evolutionary Origins and Diversification of the Mycorrhizal Mutualists.</title>
        <authorList>
            <consortium name="DOE Joint Genome Institute"/>
            <consortium name="Mycorrhizal Genomics Consortium"/>
            <person name="Kohler A."/>
            <person name="Kuo A."/>
            <person name="Nagy L.G."/>
            <person name="Floudas D."/>
            <person name="Copeland A."/>
            <person name="Barry K.W."/>
            <person name="Cichocki N."/>
            <person name="Veneault-Fourrey C."/>
            <person name="LaButti K."/>
            <person name="Lindquist E.A."/>
            <person name="Lipzen A."/>
            <person name="Lundell T."/>
            <person name="Morin E."/>
            <person name="Murat C."/>
            <person name="Riley R."/>
            <person name="Ohm R."/>
            <person name="Sun H."/>
            <person name="Tunlid A."/>
            <person name="Henrissat B."/>
            <person name="Grigoriev I.V."/>
            <person name="Hibbett D.S."/>
            <person name="Martin F."/>
        </authorList>
    </citation>
    <scope>NUCLEOTIDE SEQUENCE [LARGE SCALE GENOMIC DNA]</scope>
    <source>
        <strain evidence="3">LaAM-08-1</strain>
    </source>
</reference>
<evidence type="ECO:0000313" key="2">
    <source>
        <dbReference type="EMBL" id="KIJ89442.1"/>
    </source>
</evidence>
<reference evidence="2 3" key="1">
    <citation type="submission" date="2014-04" db="EMBL/GenBank/DDBJ databases">
        <authorList>
            <consortium name="DOE Joint Genome Institute"/>
            <person name="Kuo A."/>
            <person name="Kohler A."/>
            <person name="Nagy L.G."/>
            <person name="Floudas D."/>
            <person name="Copeland A."/>
            <person name="Barry K.W."/>
            <person name="Cichocki N."/>
            <person name="Veneault-Fourrey C."/>
            <person name="LaButti K."/>
            <person name="Lindquist E.A."/>
            <person name="Lipzen A."/>
            <person name="Lundell T."/>
            <person name="Morin E."/>
            <person name="Murat C."/>
            <person name="Sun H."/>
            <person name="Tunlid A."/>
            <person name="Henrissat B."/>
            <person name="Grigoriev I.V."/>
            <person name="Hibbett D.S."/>
            <person name="Martin F."/>
            <person name="Nordberg H.P."/>
            <person name="Cantor M.N."/>
            <person name="Hua S.X."/>
        </authorList>
    </citation>
    <scope>NUCLEOTIDE SEQUENCE [LARGE SCALE GENOMIC DNA]</scope>
    <source>
        <strain evidence="2 3">LaAM-08-1</strain>
    </source>
</reference>
<keyword evidence="3" id="KW-1185">Reference proteome</keyword>
<dbReference type="Proteomes" id="UP000054477">
    <property type="component" value="Unassembled WGS sequence"/>
</dbReference>